<dbReference type="Pfam" id="PF03357">
    <property type="entry name" value="Snf7"/>
    <property type="match status" value="1"/>
</dbReference>
<name>A0AAN7YVJ6_9MYCE</name>
<comment type="similarity">
    <text evidence="2">Belongs to the SNF7 family.</text>
</comment>
<accession>A0AAN7YVJ6</accession>
<dbReference type="InterPro" id="IPR005024">
    <property type="entry name" value="Snf7_fam"/>
</dbReference>
<feature type="coiled-coil region" evidence="4">
    <location>
        <begin position="117"/>
        <end position="172"/>
    </location>
</feature>
<comment type="caution">
    <text evidence="6">The sequence shown here is derived from an EMBL/GenBank/DDBJ whole genome shotgun (WGS) entry which is preliminary data.</text>
</comment>
<evidence type="ECO:0000256" key="2">
    <source>
        <dbReference type="ARBA" id="ARBA00006190"/>
    </source>
</evidence>
<dbReference type="Proteomes" id="UP001344447">
    <property type="component" value="Unassembled WGS sequence"/>
</dbReference>
<protein>
    <submittedName>
        <fullName evidence="6">Uncharacterized protein</fullName>
    </submittedName>
</protein>
<dbReference type="Gene3D" id="1.10.287.1060">
    <property type="entry name" value="ESAT-6-like"/>
    <property type="match status" value="1"/>
</dbReference>
<comment type="subcellular location">
    <subcellularLocation>
        <location evidence="1">Endosome</location>
    </subcellularLocation>
</comment>
<dbReference type="AlphaFoldDB" id="A0AAN7YVJ6"/>
<evidence type="ECO:0000313" key="6">
    <source>
        <dbReference type="EMBL" id="KAK5577402.1"/>
    </source>
</evidence>
<dbReference type="PANTHER" id="PTHR22761">
    <property type="entry name" value="CHARGED MULTIVESICULAR BODY PROTEIN"/>
    <property type="match status" value="1"/>
</dbReference>
<feature type="region of interest" description="Disordered" evidence="5">
    <location>
        <begin position="192"/>
        <end position="216"/>
    </location>
</feature>
<dbReference type="EMBL" id="JAVFKY010000004">
    <property type="protein sequence ID" value="KAK5577402.1"/>
    <property type="molecule type" value="Genomic_DNA"/>
</dbReference>
<evidence type="ECO:0000256" key="1">
    <source>
        <dbReference type="ARBA" id="ARBA00004177"/>
    </source>
</evidence>
<sequence>MKLFGKPKSKKSPQDSITDLKNLVDMLEKRQTFLQSKIETCEANAKKFVASKKKNEALRCLKQRNSFQNEINKLNGTSDTLTSQIIALENAKMNMEVFNVMNQASNSLRDLHGSMTLDKVDDVMDEIKEQMDIHEEISNAISQPLSSQMEDEDELLRELAEYEQEELDAQLLNIKTPSRELPQEVQQVNFPATSKTVPKLSKEEEEIRALEESLAM</sequence>
<dbReference type="GO" id="GO:0005771">
    <property type="term" value="C:multivesicular body"/>
    <property type="evidence" value="ECO:0007669"/>
    <property type="project" value="TreeGrafter"/>
</dbReference>
<dbReference type="GO" id="GO:0000815">
    <property type="term" value="C:ESCRT III complex"/>
    <property type="evidence" value="ECO:0007669"/>
    <property type="project" value="TreeGrafter"/>
</dbReference>
<keyword evidence="3" id="KW-0967">Endosome</keyword>
<organism evidence="6 7">
    <name type="scientific">Dictyostelium firmibasis</name>
    <dbReference type="NCBI Taxonomy" id="79012"/>
    <lineage>
        <taxon>Eukaryota</taxon>
        <taxon>Amoebozoa</taxon>
        <taxon>Evosea</taxon>
        <taxon>Eumycetozoa</taxon>
        <taxon>Dictyostelia</taxon>
        <taxon>Dictyosteliales</taxon>
        <taxon>Dictyosteliaceae</taxon>
        <taxon>Dictyostelium</taxon>
    </lineage>
</organism>
<evidence type="ECO:0000256" key="4">
    <source>
        <dbReference type="SAM" id="Coils"/>
    </source>
</evidence>
<gene>
    <name evidence="6" type="ORF">RB653_002343</name>
</gene>
<keyword evidence="7" id="KW-1185">Reference proteome</keyword>
<dbReference type="GO" id="GO:0009898">
    <property type="term" value="C:cytoplasmic side of plasma membrane"/>
    <property type="evidence" value="ECO:0007669"/>
    <property type="project" value="TreeGrafter"/>
</dbReference>
<feature type="compositionally biased region" description="Basic and acidic residues" evidence="5">
    <location>
        <begin position="200"/>
        <end position="216"/>
    </location>
</feature>
<evidence type="ECO:0000256" key="3">
    <source>
        <dbReference type="ARBA" id="ARBA00022753"/>
    </source>
</evidence>
<proteinExistence type="inferred from homology"/>
<dbReference type="GO" id="GO:0006900">
    <property type="term" value="P:vesicle budding from membrane"/>
    <property type="evidence" value="ECO:0007669"/>
    <property type="project" value="TreeGrafter"/>
</dbReference>
<reference evidence="6 7" key="1">
    <citation type="submission" date="2023-11" db="EMBL/GenBank/DDBJ databases">
        <title>Dfirmibasis_genome.</title>
        <authorList>
            <person name="Edelbroek B."/>
            <person name="Kjellin J."/>
            <person name="Jerlstrom-Hultqvist J."/>
            <person name="Soderbom F."/>
        </authorList>
    </citation>
    <scope>NUCLEOTIDE SEQUENCE [LARGE SCALE GENOMIC DNA]</scope>
    <source>
        <strain evidence="6 7">TNS-C-14</strain>
    </source>
</reference>
<evidence type="ECO:0000313" key="7">
    <source>
        <dbReference type="Proteomes" id="UP001344447"/>
    </source>
</evidence>
<evidence type="ECO:0000256" key="5">
    <source>
        <dbReference type="SAM" id="MobiDB-lite"/>
    </source>
</evidence>
<dbReference type="GO" id="GO:0032511">
    <property type="term" value="P:late endosome to vacuole transport via multivesicular body sorting pathway"/>
    <property type="evidence" value="ECO:0007669"/>
    <property type="project" value="TreeGrafter"/>
</dbReference>
<keyword evidence="4" id="KW-0175">Coiled coil</keyword>
<dbReference type="PANTHER" id="PTHR22761:SF10">
    <property type="entry name" value="GH13992P"/>
    <property type="match status" value="1"/>
</dbReference>